<dbReference type="EMBL" id="JACBAZ010000004">
    <property type="protein sequence ID" value="NWK56316.1"/>
    <property type="molecule type" value="Genomic_DNA"/>
</dbReference>
<dbReference type="SUPFAM" id="SSF53335">
    <property type="entry name" value="S-adenosyl-L-methionine-dependent methyltransferases"/>
    <property type="match status" value="1"/>
</dbReference>
<comment type="caution">
    <text evidence="10">The sequence shown here is derived from an EMBL/GenBank/DDBJ whole genome shotgun (WGS) entry which is preliminary data.</text>
</comment>
<keyword evidence="11" id="KW-1185">Reference proteome</keyword>
<evidence type="ECO:0000256" key="4">
    <source>
        <dbReference type="ARBA" id="ARBA00022691"/>
    </source>
</evidence>
<dbReference type="GO" id="GO:0008170">
    <property type="term" value="F:N-methyltransferase activity"/>
    <property type="evidence" value="ECO:0007669"/>
    <property type="project" value="InterPro"/>
</dbReference>
<dbReference type="InterPro" id="IPR029063">
    <property type="entry name" value="SAM-dependent_MTases_sf"/>
</dbReference>
<evidence type="ECO:0000256" key="3">
    <source>
        <dbReference type="ARBA" id="ARBA00022679"/>
    </source>
</evidence>
<organism evidence="10 11">
    <name type="scientific">Oceaniferula marina</name>
    <dbReference type="NCBI Taxonomy" id="2748318"/>
    <lineage>
        <taxon>Bacteria</taxon>
        <taxon>Pseudomonadati</taxon>
        <taxon>Verrucomicrobiota</taxon>
        <taxon>Verrucomicrobiia</taxon>
        <taxon>Verrucomicrobiales</taxon>
        <taxon>Verrucomicrobiaceae</taxon>
        <taxon>Oceaniferula</taxon>
    </lineage>
</organism>
<dbReference type="InterPro" id="IPR002941">
    <property type="entry name" value="DNA_methylase_N4/N6"/>
</dbReference>
<evidence type="ECO:0000313" key="11">
    <source>
        <dbReference type="Proteomes" id="UP000557872"/>
    </source>
</evidence>
<dbReference type="GO" id="GO:0032259">
    <property type="term" value="P:methylation"/>
    <property type="evidence" value="ECO:0007669"/>
    <property type="project" value="UniProtKB-KW"/>
</dbReference>
<dbReference type="Proteomes" id="UP000557872">
    <property type="component" value="Unassembled WGS sequence"/>
</dbReference>
<dbReference type="GO" id="GO:0003677">
    <property type="term" value="F:DNA binding"/>
    <property type="evidence" value="ECO:0007669"/>
    <property type="project" value="UniProtKB-KW"/>
</dbReference>
<dbReference type="EC" id="2.1.1.-" evidence="8"/>
<gene>
    <name evidence="10" type="ORF">HW115_11895</name>
</gene>
<comment type="catalytic activity">
    <reaction evidence="7">
        <text>a 2'-deoxycytidine in DNA + S-adenosyl-L-methionine = an N(4)-methyl-2'-deoxycytidine in DNA + S-adenosyl-L-homocysteine + H(+)</text>
        <dbReference type="Rhea" id="RHEA:16857"/>
        <dbReference type="Rhea" id="RHEA-COMP:11369"/>
        <dbReference type="Rhea" id="RHEA-COMP:13674"/>
        <dbReference type="ChEBI" id="CHEBI:15378"/>
        <dbReference type="ChEBI" id="CHEBI:57856"/>
        <dbReference type="ChEBI" id="CHEBI:59789"/>
        <dbReference type="ChEBI" id="CHEBI:85452"/>
        <dbReference type="ChEBI" id="CHEBI:137933"/>
        <dbReference type="EC" id="2.1.1.113"/>
    </reaction>
</comment>
<dbReference type="AlphaFoldDB" id="A0A851GG02"/>
<dbReference type="PRINTS" id="PR00508">
    <property type="entry name" value="S21N4MTFRASE"/>
</dbReference>
<reference evidence="10 11" key="1">
    <citation type="submission" date="2020-07" db="EMBL/GenBank/DDBJ databases">
        <title>Roseicoccus Jingziensis gen. nov., sp. nov., isolated from coastal seawater.</title>
        <authorList>
            <person name="Feng X."/>
        </authorList>
    </citation>
    <scope>NUCLEOTIDE SEQUENCE [LARGE SCALE GENOMIC DNA]</scope>
    <source>
        <strain evidence="10 11">N1E253</strain>
    </source>
</reference>
<dbReference type="RefSeq" id="WP_178933101.1">
    <property type="nucleotide sequence ID" value="NZ_JACBAZ010000004.1"/>
</dbReference>
<evidence type="ECO:0000256" key="2">
    <source>
        <dbReference type="ARBA" id="ARBA00022603"/>
    </source>
</evidence>
<protein>
    <recommendedName>
        <fullName evidence="8">Methyltransferase</fullName>
        <ecNumber evidence="8">2.1.1.-</ecNumber>
    </recommendedName>
</protein>
<keyword evidence="6" id="KW-0238">DNA-binding</keyword>
<dbReference type="PROSITE" id="PS00093">
    <property type="entry name" value="N4_MTASE"/>
    <property type="match status" value="1"/>
</dbReference>
<feature type="domain" description="DNA methylase N-4/N-6" evidence="9">
    <location>
        <begin position="25"/>
        <end position="265"/>
    </location>
</feature>
<evidence type="ECO:0000259" key="9">
    <source>
        <dbReference type="Pfam" id="PF01555"/>
    </source>
</evidence>
<dbReference type="InterPro" id="IPR001091">
    <property type="entry name" value="RM_Methyltransferase"/>
</dbReference>
<proteinExistence type="inferred from homology"/>
<keyword evidence="3 10" id="KW-0808">Transferase</keyword>
<evidence type="ECO:0000256" key="6">
    <source>
        <dbReference type="ARBA" id="ARBA00023125"/>
    </source>
</evidence>
<evidence type="ECO:0000256" key="1">
    <source>
        <dbReference type="ARBA" id="ARBA00010203"/>
    </source>
</evidence>
<evidence type="ECO:0000256" key="7">
    <source>
        <dbReference type="ARBA" id="ARBA00049120"/>
    </source>
</evidence>
<dbReference type="Gene3D" id="3.40.50.150">
    <property type="entry name" value="Vaccinia Virus protein VP39"/>
    <property type="match status" value="1"/>
</dbReference>
<evidence type="ECO:0000313" key="10">
    <source>
        <dbReference type="EMBL" id="NWK56316.1"/>
    </source>
</evidence>
<name>A0A851GG02_9BACT</name>
<dbReference type="GO" id="GO:0009307">
    <property type="term" value="P:DNA restriction-modification system"/>
    <property type="evidence" value="ECO:0007669"/>
    <property type="project" value="UniProtKB-KW"/>
</dbReference>
<evidence type="ECO:0000256" key="8">
    <source>
        <dbReference type="RuleBase" id="RU362026"/>
    </source>
</evidence>
<sequence length="281" mass="31969">MLPDIQLNHRDCKEGMASQPAESFDLVVTSPPYNLGIKYDTYEDRSERSDFITWCLEWAAEINRVMSEEASFFLNLGASPKNPLLPHQLLLALTEAREGESPMFVLQNTFHWIKSISVETKDKGMVSAGHFKPINSKRYVNDCHEYVFHLTKSGEVPLDRRAAGVPYVYKSNIARWGHTQGEDKRCRGNTWFIPYDTIQQRDKDRPHPATFPVALVEQCIKIHGLAESTRMLDPFNGIGSSAIAAMRQNIASYTGYDIDEGYLAVTRQRIEAEQQQTPELL</sequence>
<dbReference type="GO" id="GO:0015667">
    <property type="term" value="F:site-specific DNA-methyltransferase (cytosine-N4-specific) activity"/>
    <property type="evidence" value="ECO:0007669"/>
    <property type="project" value="UniProtKB-EC"/>
</dbReference>
<dbReference type="InterPro" id="IPR017985">
    <property type="entry name" value="MeTrfase_CN4_CS"/>
</dbReference>
<dbReference type="Pfam" id="PF01555">
    <property type="entry name" value="N6_N4_Mtase"/>
    <property type="match status" value="1"/>
</dbReference>
<keyword evidence="4" id="KW-0949">S-adenosyl-L-methionine</keyword>
<keyword evidence="5" id="KW-0680">Restriction system</keyword>
<accession>A0A851GG02</accession>
<keyword evidence="2 10" id="KW-0489">Methyltransferase</keyword>
<comment type="similarity">
    <text evidence="1">Belongs to the N(4)/N(6)-methyltransferase family. N(4) subfamily.</text>
</comment>
<evidence type="ECO:0000256" key="5">
    <source>
        <dbReference type="ARBA" id="ARBA00022747"/>
    </source>
</evidence>